<accession>A0A0S1SR52</accession>
<proteinExistence type="predicted"/>
<accession>A0A0S1SI13</accession>
<dbReference type="AlphaFoldDB" id="A0A0S1SDU4"/>
<protein>
    <submittedName>
        <fullName evidence="1">Uncharacterized protein</fullName>
    </submittedName>
</protein>
<dbReference type="Proteomes" id="UP000069135">
    <property type="component" value="Chromosome"/>
</dbReference>
<gene>
    <name evidence="1" type="ORF">PeribacterD1_0244</name>
</gene>
<reference evidence="2" key="1">
    <citation type="submission" date="2015-10" db="EMBL/GenBank/DDBJ databases">
        <title>Analysis of five complete genome sequences for members of the class Peribacteria in the recently recognized Peregrinibacteria bacterial phylum.</title>
        <authorList>
            <person name="Anantharaman K."/>
            <person name="Brown C.T."/>
            <person name="Burstein D."/>
            <person name="Castelle C.J."/>
            <person name="Probst A.J."/>
            <person name="Thomas B.C."/>
            <person name="Williams K.H."/>
            <person name="Banfield J.F."/>
        </authorList>
    </citation>
    <scope>NUCLEOTIDE SEQUENCE [LARGE SCALE GENOMIC DNA]</scope>
</reference>
<sequence>MSFNLFNIFRPRSPEEASKAGVKVEAPGWADYVSQTIGGIGYAAKNALRAVVTAPTHLAMGTLALGRRSVEGTLSVLTNPVFRLIDGYHTRIDKLLAFGGK</sequence>
<accession>A0A0S1SVT0</accession>
<accession>A0A0S1SDU4</accession>
<organism evidence="1 2">
    <name type="scientific">Candidatus Peribacter riflensis</name>
    <dbReference type="NCBI Taxonomy" id="1735162"/>
    <lineage>
        <taxon>Bacteria</taxon>
        <taxon>Candidatus Peregrinibacteriota</taxon>
        <taxon>Candidatus Peribacteria</taxon>
        <taxon>Candidatus Peribacterales</taxon>
        <taxon>Candidatus Peribacteraceae</taxon>
        <taxon>Candidatus Peribacter</taxon>
    </lineage>
</organism>
<dbReference type="STRING" id="1735162.PeribacterB2_0244"/>
<accession>A0A0S1SQ07</accession>
<evidence type="ECO:0000313" key="1">
    <source>
        <dbReference type="EMBL" id="ALM12943.1"/>
    </source>
</evidence>
<name>A0A0S1SDU4_9BACT</name>
<dbReference type="EMBL" id="CP013065">
    <property type="protein sequence ID" value="ALM12943.1"/>
    <property type="molecule type" value="Genomic_DNA"/>
</dbReference>
<evidence type="ECO:0000313" key="2">
    <source>
        <dbReference type="Proteomes" id="UP000069135"/>
    </source>
</evidence>
<reference evidence="1 2" key="2">
    <citation type="journal article" date="2016" name="PeerJ">
        <title>Analysis of five complete genome sequences for members of the class Peribacteria in the recently recognized Peregrinibacteria bacterial phylum.</title>
        <authorList>
            <person name="Anantharaman K."/>
            <person name="Brown C.T."/>
            <person name="Burstein D."/>
            <person name="Castelle C.J."/>
            <person name="Probst A.J."/>
            <person name="Thomas B.C."/>
            <person name="Williams K.H."/>
            <person name="Banfield J.F."/>
        </authorList>
    </citation>
    <scope>NUCLEOTIDE SEQUENCE [LARGE SCALE GENOMIC DNA]</scope>
    <source>
        <strain evidence="1">RIFOXYD1_FULL_PER-ii_59_16</strain>
    </source>
</reference>
<dbReference type="KEGG" id="prf:PeribacterA2_0244"/>